<evidence type="ECO:0000313" key="1">
    <source>
        <dbReference type="EMBL" id="KAJ1677818.1"/>
    </source>
</evidence>
<keyword evidence="2" id="KW-1185">Reference proteome</keyword>
<keyword evidence="1" id="KW-0012">Acyltransferase</keyword>
<sequence length="115" mass="14084">MFDDLRDKNDMRYLVAQNVFAGLEAPVRRDTIDRIQEQHKMSRRQLIRCIEIGLLKSLDKTDKDKYRRYRLFVKRRLYSQNSDILASLPPHERKEKLEETYRNIEEDYHRILNML</sequence>
<name>A0ACC1HMP6_9FUNG</name>
<organism evidence="1 2">
    <name type="scientific">Spiromyces aspiralis</name>
    <dbReference type="NCBI Taxonomy" id="68401"/>
    <lineage>
        <taxon>Eukaryota</taxon>
        <taxon>Fungi</taxon>
        <taxon>Fungi incertae sedis</taxon>
        <taxon>Zoopagomycota</taxon>
        <taxon>Kickxellomycotina</taxon>
        <taxon>Kickxellomycetes</taxon>
        <taxon>Kickxellales</taxon>
        <taxon>Kickxellaceae</taxon>
        <taxon>Spiromyces</taxon>
    </lineage>
</organism>
<dbReference type="Proteomes" id="UP001145114">
    <property type="component" value="Unassembled WGS sequence"/>
</dbReference>
<protein>
    <submittedName>
        <fullName evidence="1">Histone acetyltransferase 1</fullName>
        <ecNumber evidence="1">2.3.1.48</ecNumber>
    </submittedName>
</protein>
<dbReference type="EC" id="2.3.1.48" evidence="1"/>
<comment type="caution">
    <text evidence="1">The sequence shown here is derived from an EMBL/GenBank/DDBJ whole genome shotgun (WGS) entry which is preliminary data.</text>
</comment>
<accession>A0ACC1HMP6</accession>
<evidence type="ECO:0000313" key="2">
    <source>
        <dbReference type="Proteomes" id="UP001145114"/>
    </source>
</evidence>
<proteinExistence type="predicted"/>
<dbReference type="EMBL" id="JAMZIH010001888">
    <property type="protein sequence ID" value="KAJ1677818.1"/>
    <property type="molecule type" value="Genomic_DNA"/>
</dbReference>
<gene>
    <name evidence="1" type="primary">HAT1_2</name>
    <name evidence="1" type="ORF">EV182_005366</name>
</gene>
<keyword evidence="1" id="KW-0808">Transferase</keyword>
<reference evidence="1" key="1">
    <citation type="submission" date="2022-06" db="EMBL/GenBank/DDBJ databases">
        <title>Phylogenomic reconstructions and comparative analyses of Kickxellomycotina fungi.</title>
        <authorList>
            <person name="Reynolds N.K."/>
            <person name="Stajich J.E."/>
            <person name="Barry K."/>
            <person name="Grigoriev I.V."/>
            <person name="Crous P."/>
            <person name="Smith M.E."/>
        </authorList>
    </citation>
    <scope>NUCLEOTIDE SEQUENCE</scope>
    <source>
        <strain evidence="1">RSA 2271</strain>
    </source>
</reference>